<sequence>MNPSTKTDTNDERVGKRIQTDPEYAVISAFLSTIDQSSIGDVEDAAVCENVKALDQKILLAQHLSEEREHYLDDENLICRNEILKGSLTNRFGVNNSHWQSYTTAQVSSFTPHTHEESIPSTIHMTTAHKQIRYGTTLPHNDPPYFSKPNTKEEFTFSVDSGSQLTSPKSENELKGSFCPISRHTKLTEMEHYVRELERDNLHLKQSLLLGKETNRVIKTLQSKEKSDHFFKERISIVENMVFQLNQLNLQLRNLDQIWHSNCHIGVGVREWNAIGHYELMELWTLIRSIFVTLSIEVIEMRPHVSDGEMILTKWRVQGEIASANQLNSISVSSKYAAALKIALLAIKSSDLTFTVTTFIIFDEYKIAQQYHCWDQVSVFKRLFGGNMPSAILNILTIV</sequence>
<dbReference type="EMBL" id="FR824281">
    <property type="protein sequence ID" value="CCA24373.1"/>
    <property type="molecule type" value="Genomic_DNA"/>
</dbReference>
<evidence type="ECO:0000313" key="1">
    <source>
        <dbReference type="EMBL" id="CCA24373.1"/>
    </source>
</evidence>
<protein>
    <submittedName>
        <fullName evidence="1">Uncharacterized protein AlNc14C236G9391</fullName>
    </submittedName>
</protein>
<dbReference type="HOGENOM" id="CLU_039987_1_0_1"/>
<name>F0WSP7_9STRA</name>
<accession>F0WSP7</accession>
<dbReference type="AlphaFoldDB" id="F0WSP7"/>
<organism evidence="1">
    <name type="scientific">Albugo laibachii Nc14</name>
    <dbReference type="NCBI Taxonomy" id="890382"/>
    <lineage>
        <taxon>Eukaryota</taxon>
        <taxon>Sar</taxon>
        <taxon>Stramenopiles</taxon>
        <taxon>Oomycota</taxon>
        <taxon>Peronosporomycetes</taxon>
        <taxon>Albuginales</taxon>
        <taxon>Albuginaceae</taxon>
        <taxon>Albugo</taxon>
    </lineage>
</organism>
<proteinExistence type="predicted"/>
<reference evidence="1" key="1">
    <citation type="journal article" date="2011" name="PLoS Biol.">
        <title>Gene gain and loss during evolution of obligate parasitism in the white rust pathogen of Arabidopsis thaliana.</title>
        <authorList>
            <person name="Kemen E."/>
            <person name="Gardiner A."/>
            <person name="Schultz-Larsen T."/>
            <person name="Kemen A.C."/>
            <person name="Balmuth A.L."/>
            <person name="Robert-Seilaniantz A."/>
            <person name="Bailey K."/>
            <person name="Holub E."/>
            <person name="Studholme D.J."/>
            <person name="Maclean D."/>
            <person name="Jones J.D."/>
        </authorList>
    </citation>
    <scope>NUCLEOTIDE SEQUENCE</scope>
</reference>
<reference evidence="1" key="2">
    <citation type="submission" date="2011-02" db="EMBL/GenBank/DDBJ databases">
        <authorList>
            <person name="MacLean D."/>
        </authorList>
    </citation>
    <scope>NUCLEOTIDE SEQUENCE</scope>
</reference>
<gene>
    <name evidence="1" type="primary">AlNc14C236G9391</name>
    <name evidence="1" type="ORF">ALNC14_105170</name>
</gene>